<dbReference type="PANTHER" id="PTHR43394:SF1">
    <property type="entry name" value="ATP-BINDING CASSETTE SUB-FAMILY B MEMBER 10, MITOCHONDRIAL"/>
    <property type="match status" value="1"/>
</dbReference>
<evidence type="ECO:0000313" key="11">
    <source>
        <dbReference type="Proteomes" id="UP000183954"/>
    </source>
</evidence>
<keyword evidence="2 7" id="KW-0812">Transmembrane</keyword>
<dbReference type="Gene3D" id="1.20.1560.10">
    <property type="entry name" value="ABC transporter type 1, transmembrane domain"/>
    <property type="match status" value="1"/>
</dbReference>
<dbReference type="STRING" id="1121420.SAMN02746098_05074"/>
<dbReference type="GO" id="GO:0015421">
    <property type="term" value="F:ABC-type oligopeptide transporter activity"/>
    <property type="evidence" value="ECO:0007669"/>
    <property type="project" value="TreeGrafter"/>
</dbReference>
<dbReference type="InterPro" id="IPR027417">
    <property type="entry name" value="P-loop_NTPase"/>
</dbReference>
<proteinExistence type="predicted"/>
<dbReference type="PROSITE" id="PS00211">
    <property type="entry name" value="ABC_TRANSPORTER_1"/>
    <property type="match status" value="1"/>
</dbReference>
<evidence type="ECO:0000256" key="1">
    <source>
        <dbReference type="ARBA" id="ARBA00004651"/>
    </source>
</evidence>
<dbReference type="Proteomes" id="UP000183954">
    <property type="component" value="Unassembled WGS sequence"/>
</dbReference>
<feature type="transmembrane region" description="Helical" evidence="7">
    <location>
        <begin position="265"/>
        <end position="287"/>
    </location>
</feature>
<dbReference type="InterPro" id="IPR017871">
    <property type="entry name" value="ABC_transporter-like_CS"/>
</dbReference>
<dbReference type="FunFam" id="3.40.50.300:FF:000218">
    <property type="entry name" value="Multidrug ABC transporter ATP-binding protein"/>
    <property type="match status" value="1"/>
</dbReference>
<keyword evidence="6 7" id="KW-0472">Membrane</keyword>
<gene>
    <name evidence="10" type="ORF">SAMN02746098_05074</name>
</gene>
<feature type="domain" description="ABC transmembrane type-1" evidence="9">
    <location>
        <begin position="37"/>
        <end position="319"/>
    </location>
</feature>
<dbReference type="SUPFAM" id="SSF52540">
    <property type="entry name" value="P-loop containing nucleoside triphosphate hydrolases"/>
    <property type="match status" value="1"/>
</dbReference>
<dbReference type="InterPro" id="IPR011527">
    <property type="entry name" value="ABC1_TM_dom"/>
</dbReference>
<dbReference type="Gene3D" id="3.40.50.300">
    <property type="entry name" value="P-loop containing nucleotide triphosphate hydrolases"/>
    <property type="match status" value="1"/>
</dbReference>
<dbReference type="Pfam" id="PF00005">
    <property type="entry name" value="ABC_tran"/>
    <property type="match status" value="1"/>
</dbReference>
<evidence type="ECO:0000256" key="5">
    <source>
        <dbReference type="ARBA" id="ARBA00022989"/>
    </source>
</evidence>
<dbReference type="InterPro" id="IPR039421">
    <property type="entry name" value="Type_1_exporter"/>
</dbReference>
<sequence length="593" mass="66873">MILTKSEAKASGILVMAILKKFIKYYKPYKYLFYADIMCALIVSIIDLSFPQILSYLAKNLFTQDKEIILQAIGFIGIALLFMYVIKYYCQYFIISWGHIMGAKMETDMRKDLFNQFQRLSFSYYDRNNTGEMMSKLVADLFDISELAHHGPENIFISTLKIIGSFSILMLINIKMTLILLVVTLVMVVFTIYKNIKMAPSFADSRVKIAAVNSSLQDSLSGIRVVKSFANERVEREKFRKSNHDFLDSKIRIYKLMGNFHAWNSFFEGLLYVVIIVSGGVFIANGSLKISDLAIYVLYVNLFINPIDVLINYTESFQKGYAGFKRFIEVLETAPDIVDKAGAKPLTDVKGEINYKNVSFRYDDDSNVLDNVSLTIKAGKNIALVGPSGGGKTTFCSLLPRFYDVTSGLITIDGNDIRDVTLDSLRNAIGIVQQDVYMFDGSIRENIAYGKAGSSEAEIIEAAQKANIHEFILSLDEGYDTYVGERGVRLSGGQKQRLSIARVFLKNPPILILDEATSALDNESERYIQNSLEKLSENRTTIVIAHRLSTIKNSDEIVVVTDEGIQERGSHKQLLEKAGIYAHYYNMQFEGLE</sequence>
<evidence type="ECO:0000259" key="8">
    <source>
        <dbReference type="PROSITE" id="PS50893"/>
    </source>
</evidence>
<evidence type="ECO:0000259" key="9">
    <source>
        <dbReference type="PROSITE" id="PS50929"/>
    </source>
</evidence>
<dbReference type="CDD" id="cd18549">
    <property type="entry name" value="ABC_6TM_YwjA_like"/>
    <property type="match status" value="1"/>
</dbReference>
<keyword evidence="4 10" id="KW-0067">ATP-binding</keyword>
<reference evidence="11" key="1">
    <citation type="submission" date="2016-11" db="EMBL/GenBank/DDBJ databases">
        <authorList>
            <person name="Varghese N."/>
            <person name="Submissions S."/>
        </authorList>
    </citation>
    <scope>NUCLEOTIDE SEQUENCE [LARGE SCALE GENOMIC DNA]</scope>
    <source>
        <strain evidence="11">DSM 15449</strain>
    </source>
</reference>
<name>A0A1M6G693_9FIRM</name>
<dbReference type="SUPFAM" id="SSF90123">
    <property type="entry name" value="ABC transporter transmembrane region"/>
    <property type="match status" value="1"/>
</dbReference>
<evidence type="ECO:0000256" key="2">
    <source>
        <dbReference type="ARBA" id="ARBA00022692"/>
    </source>
</evidence>
<keyword evidence="11" id="KW-1185">Reference proteome</keyword>
<dbReference type="GO" id="GO:0005886">
    <property type="term" value="C:plasma membrane"/>
    <property type="evidence" value="ECO:0007669"/>
    <property type="project" value="UniProtKB-SubCell"/>
</dbReference>
<dbReference type="PROSITE" id="PS50893">
    <property type="entry name" value="ABC_TRANSPORTER_2"/>
    <property type="match status" value="1"/>
</dbReference>
<protein>
    <submittedName>
        <fullName evidence="10">ATP-binding cassette, subfamily B</fullName>
    </submittedName>
</protein>
<dbReference type="GO" id="GO:0016887">
    <property type="term" value="F:ATP hydrolysis activity"/>
    <property type="evidence" value="ECO:0007669"/>
    <property type="project" value="InterPro"/>
</dbReference>
<dbReference type="InterPro" id="IPR003439">
    <property type="entry name" value="ABC_transporter-like_ATP-bd"/>
</dbReference>
<dbReference type="Pfam" id="PF00664">
    <property type="entry name" value="ABC_membrane"/>
    <property type="match status" value="1"/>
</dbReference>
<dbReference type="PANTHER" id="PTHR43394">
    <property type="entry name" value="ATP-DEPENDENT PERMEASE MDL1, MITOCHONDRIAL"/>
    <property type="match status" value="1"/>
</dbReference>
<feature type="domain" description="ABC transporter" evidence="8">
    <location>
        <begin position="353"/>
        <end position="587"/>
    </location>
</feature>
<dbReference type="GO" id="GO:0005524">
    <property type="term" value="F:ATP binding"/>
    <property type="evidence" value="ECO:0007669"/>
    <property type="project" value="UniProtKB-KW"/>
</dbReference>
<dbReference type="CDD" id="cd03251">
    <property type="entry name" value="ABCC_MsbA"/>
    <property type="match status" value="1"/>
</dbReference>
<dbReference type="SMART" id="SM00382">
    <property type="entry name" value="AAA"/>
    <property type="match status" value="1"/>
</dbReference>
<dbReference type="EMBL" id="FQXJ01000035">
    <property type="protein sequence ID" value="SHJ05475.1"/>
    <property type="molecule type" value="Genomic_DNA"/>
</dbReference>
<dbReference type="InterPro" id="IPR036640">
    <property type="entry name" value="ABC1_TM_sf"/>
</dbReference>
<evidence type="ECO:0000313" key="10">
    <source>
        <dbReference type="EMBL" id="SHJ05475.1"/>
    </source>
</evidence>
<evidence type="ECO:0000256" key="7">
    <source>
        <dbReference type="SAM" id="Phobius"/>
    </source>
</evidence>
<evidence type="ECO:0000256" key="4">
    <source>
        <dbReference type="ARBA" id="ARBA00022840"/>
    </source>
</evidence>
<dbReference type="InterPro" id="IPR003593">
    <property type="entry name" value="AAA+_ATPase"/>
</dbReference>
<comment type="subcellular location">
    <subcellularLocation>
        <location evidence="1">Cell membrane</location>
        <topology evidence="1">Multi-pass membrane protein</topology>
    </subcellularLocation>
</comment>
<keyword evidence="5 7" id="KW-1133">Transmembrane helix</keyword>
<evidence type="ECO:0000256" key="6">
    <source>
        <dbReference type="ARBA" id="ARBA00023136"/>
    </source>
</evidence>
<dbReference type="PROSITE" id="PS50929">
    <property type="entry name" value="ABC_TM1F"/>
    <property type="match status" value="1"/>
</dbReference>
<evidence type="ECO:0000256" key="3">
    <source>
        <dbReference type="ARBA" id="ARBA00022741"/>
    </source>
</evidence>
<organism evidence="10 11">
    <name type="scientific">Desulfosporosinus lacus DSM 15449</name>
    <dbReference type="NCBI Taxonomy" id="1121420"/>
    <lineage>
        <taxon>Bacteria</taxon>
        <taxon>Bacillati</taxon>
        <taxon>Bacillota</taxon>
        <taxon>Clostridia</taxon>
        <taxon>Eubacteriales</taxon>
        <taxon>Desulfitobacteriaceae</taxon>
        <taxon>Desulfosporosinus</taxon>
    </lineage>
</organism>
<accession>A0A1M6G693</accession>
<dbReference type="AlphaFoldDB" id="A0A1M6G693"/>
<feature type="transmembrane region" description="Helical" evidence="7">
    <location>
        <begin position="178"/>
        <end position="196"/>
    </location>
</feature>
<feature type="transmembrane region" description="Helical" evidence="7">
    <location>
        <begin position="68"/>
        <end position="86"/>
    </location>
</feature>
<feature type="transmembrane region" description="Helical" evidence="7">
    <location>
        <begin position="293"/>
        <end position="311"/>
    </location>
</feature>
<keyword evidence="3" id="KW-0547">Nucleotide-binding</keyword>
<feature type="transmembrane region" description="Helical" evidence="7">
    <location>
        <begin position="31"/>
        <end position="48"/>
    </location>
</feature>